<evidence type="ECO:0000256" key="5">
    <source>
        <dbReference type="ARBA" id="ARBA00022833"/>
    </source>
</evidence>
<comment type="similarity">
    <text evidence="2">Belongs to the metallo-beta-lactamase superfamily.</text>
</comment>
<evidence type="ECO:0000256" key="1">
    <source>
        <dbReference type="ARBA" id="ARBA00001947"/>
    </source>
</evidence>
<evidence type="ECO:0000256" key="3">
    <source>
        <dbReference type="ARBA" id="ARBA00022723"/>
    </source>
</evidence>
<dbReference type="PANTHER" id="PTHR42978">
    <property type="entry name" value="QUORUM-QUENCHING LACTONASE YTNP-RELATED-RELATED"/>
    <property type="match status" value="1"/>
</dbReference>
<gene>
    <name evidence="7" type="ORF">AOQ84DRAFT_298755</name>
</gene>
<dbReference type="EMBL" id="KV750261">
    <property type="protein sequence ID" value="OCL05537.1"/>
    <property type="molecule type" value="Genomic_DNA"/>
</dbReference>
<reference evidence="7 8" key="1">
    <citation type="journal article" date="2016" name="Nat. Commun.">
        <title>Ectomycorrhizal ecology is imprinted in the genome of the dominant symbiotic fungus Cenococcum geophilum.</title>
        <authorList>
            <consortium name="DOE Joint Genome Institute"/>
            <person name="Peter M."/>
            <person name="Kohler A."/>
            <person name="Ohm R.A."/>
            <person name="Kuo A."/>
            <person name="Krutzmann J."/>
            <person name="Morin E."/>
            <person name="Arend M."/>
            <person name="Barry K.W."/>
            <person name="Binder M."/>
            <person name="Choi C."/>
            <person name="Clum A."/>
            <person name="Copeland A."/>
            <person name="Grisel N."/>
            <person name="Haridas S."/>
            <person name="Kipfer T."/>
            <person name="LaButti K."/>
            <person name="Lindquist E."/>
            <person name="Lipzen A."/>
            <person name="Maire R."/>
            <person name="Meier B."/>
            <person name="Mihaltcheva S."/>
            <person name="Molinier V."/>
            <person name="Murat C."/>
            <person name="Poggeler S."/>
            <person name="Quandt C.A."/>
            <person name="Sperisen C."/>
            <person name="Tritt A."/>
            <person name="Tisserant E."/>
            <person name="Crous P.W."/>
            <person name="Henrissat B."/>
            <person name="Nehls U."/>
            <person name="Egli S."/>
            <person name="Spatafora J.W."/>
            <person name="Grigoriev I.V."/>
            <person name="Martin F.M."/>
        </authorList>
    </citation>
    <scope>NUCLEOTIDE SEQUENCE [LARGE SCALE GENOMIC DNA]</scope>
    <source>
        <strain evidence="7 8">CBS 207.34</strain>
    </source>
</reference>
<dbReference type="CDD" id="cd07730">
    <property type="entry name" value="metallo-hydrolase-like_MBL-fold"/>
    <property type="match status" value="1"/>
</dbReference>
<dbReference type="SUPFAM" id="SSF56281">
    <property type="entry name" value="Metallo-hydrolase/oxidoreductase"/>
    <property type="match status" value="1"/>
</dbReference>
<dbReference type="Proteomes" id="UP000250140">
    <property type="component" value="Unassembled WGS sequence"/>
</dbReference>
<evidence type="ECO:0000256" key="2">
    <source>
        <dbReference type="ARBA" id="ARBA00007749"/>
    </source>
</evidence>
<evidence type="ECO:0000313" key="8">
    <source>
        <dbReference type="Proteomes" id="UP000250140"/>
    </source>
</evidence>
<keyword evidence="5" id="KW-0862">Zinc</keyword>
<dbReference type="InterPro" id="IPR051013">
    <property type="entry name" value="MBL_superfamily_lactonases"/>
</dbReference>
<dbReference type="PANTHER" id="PTHR42978:SF2">
    <property type="entry name" value="102 KBASES UNSTABLE REGION: FROM 1 TO 119443"/>
    <property type="match status" value="1"/>
</dbReference>
<name>A0A8E2JQD0_9PEZI</name>
<sequence>MADTGAASAPRSLKSPVCVTVSALDAGHLTLPEHLFITDADPSKRTTVPSLSFLIQHPSPRRPDRTTTKLLFDLGLKRDLSGYRTLQQQHIAQRQPISTSPDAAASLRAGGLDPADIDLVMLSHVHWDHVGTPADFSTATFVVGAGTLRVLRDGDGPNYPRELFNADELPADRTVELPPVRADAEEGAQVRRTEHVWAPFAGFPAAVDFFGDGSVWVIDAPGHLTGHVNLLTRVGPGRWVYLGGDCCHDVRILAGEKSIAEYEDGRGGIRSVHADTGAARGTVERIKSFLEAGKVEGERKEEVEIVVAHDGSWREMNMERFWPGQL</sequence>
<dbReference type="SMART" id="SM00849">
    <property type="entry name" value="Lactamase_B"/>
    <property type="match status" value="1"/>
</dbReference>
<dbReference type="OrthoDB" id="10250730at2759"/>
<evidence type="ECO:0000256" key="4">
    <source>
        <dbReference type="ARBA" id="ARBA00022801"/>
    </source>
</evidence>
<comment type="cofactor">
    <cofactor evidence="1">
        <name>Zn(2+)</name>
        <dbReference type="ChEBI" id="CHEBI:29105"/>
    </cofactor>
</comment>
<dbReference type="AlphaFoldDB" id="A0A8E2JQD0"/>
<evidence type="ECO:0000259" key="6">
    <source>
        <dbReference type="SMART" id="SM00849"/>
    </source>
</evidence>
<dbReference type="Pfam" id="PF00753">
    <property type="entry name" value="Lactamase_B"/>
    <property type="match status" value="1"/>
</dbReference>
<dbReference type="InterPro" id="IPR001279">
    <property type="entry name" value="Metallo-B-lactamas"/>
</dbReference>
<evidence type="ECO:0000313" key="7">
    <source>
        <dbReference type="EMBL" id="OCL05537.1"/>
    </source>
</evidence>
<dbReference type="Gene3D" id="3.60.15.10">
    <property type="entry name" value="Ribonuclease Z/Hydroxyacylglutathione hydrolase-like"/>
    <property type="match status" value="1"/>
</dbReference>
<accession>A0A8E2JQD0</accession>
<proteinExistence type="inferred from homology"/>
<dbReference type="GO" id="GO:0016787">
    <property type="term" value="F:hydrolase activity"/>
    <property type="evidence" value="ECO:0007669"/>
    <property type="project" value="UniProtKB-KW"/>
</dbReference>
<organism evidence="7 8">
    <name type="scientific">Glonium stellatum</name>
    <dbReference type="NCBI Taxonomy" id="574774"/>
    <lineage>
        <taxon>Eukaryota</taxon>
        <taxon>Fungi</taxon>
        <taxon>Dikarya</taxon>
        <taxon>Ascomycota</taxon>
        <taxon>Pezizomycotina</taxon>
        <taxon>Dothideomycetes</taxon>
        <taxon>Pleosporomycetidae</taxon>
        <taxon>Gloniales</taxon>
        <taxon>Gloniaceae</taxon>
        <taxon>Glonium</taxon>
    </lineage>
</organism>
<protein>
    <recommendedName>
        <fullName evidence="6">Metallo-beta-lactamase domain-containing protein</fullName>
    </recommendedName>
</protein>
<keyword evidence="3" id="KW-0479">Metal-binding</keyword>
<keyword evidence="8" id="KW-1185">Reference proteome</keyword>
<keyword evidence="4" id="KW-0378">Hydrolase</keyword>
<dbReference type="InterPro" id="IPR036866">
    <property type="entry name" value="RibonucZ/Hydroxyglut_hydro"/>
</dbReference>
<dbReference type="GO" id="GO:0046872">
    <property type="term" value="F:metal ion binding"/>
    <property type="evidence" value="ECO:0007669"/>
    <property type="project" value="UniProtKB-KW"/>
</dbReference>
<feature type="domain" description="Metallo-beta-lactamase" evidence="6">
    <location>
        <begin position="49"/>
        <end position="309"/>
    </location>
</feature>